<dbReference type="AlphaFoldDB" id="A0A7L9U3I2"/>
<dbReference type="KEGG" id="mlir:LPB04_17150"/>
<dbReference type="RefSeq" id="WP_193685718.1">
    <property type="nucleotide sequence ID" value="NZ_CP062941.1"/>
</dbReference>
<feature type="domain" description="YCII-related" evidence="2">
    <location>
        <begin position="1"/>
        <end position="112"/>
    </location>
</feature>
<organism evidence="3 4">
    <name type="scientific">Massilia litorea</name>
    <dbReference type="NCBI Taxonomy" id="2769491"/>
    <lineage>
        <taxon>Bacteria</taxon>
        <taxon>Pseudomonadati</taxon>
        <taxon>Pseudomonadota</taxon>
        <taxon>Betaproteobacteria</taxon>
        <taxon>Burkholderiales</taxon>
        <taxon>Oxalobacteraceae</taxon>
        <taxon>Telluria group</taxon>
        <taxon>Massilia</taxon>
    </lineage>
</organism>
<evidence type="ECO:0000259" key="2">
    <source>
        <dbReference type="Pfam" id="PF03795"/>
    </source>
</evidence>
<sequence length="141" mass="15758">MRYMIIVKATPESEAGVMPGEELLGAMADFHGELARAGVLLDANGLHPSSRGWRIRYRGKERGVIDGPFTESKEMIAGYSMISVRTPEEALAWARRFPNPRGEGLDAEIEVRRVFELDDFPQTGNLERFRELENGQPAPQA</sequence>
<evidence type="ECO:0000313" key="3">
    <source>
        <dbReference type="EMBL" id="QOL48675.1"/>
    </source>
</evidence>
<dbReference type="SUPFAM" id="SSF54909">
    <property type="entry name" value="Dimeric alpha+beta barrel"/>
    <property type="match status" value="1"/>
</dbReference>
<name>A0A7L9U3I2_9BURK</name>
<dbReference type="Proteomes" id="UP000593875">
    <property type="component" value="Chromosome"/>
</dbReference>
<keyword evidence="4" id="KW-1185">Reference proteome</keyword>
<dbReference type="Gene3D" id="3.30.70.1060">
    <property type="entry name" value="Dimeric alpha+beta barrel"/>
    <property type="match status" value="1"/>
</dbReference>
<comment type="similarity">
    <text evidence="1">Belongs to the YciI family.</text>
</comment>
<protein>
    <submittedName>
        <fullName evidence="3">YciI family protein</fullName>
    </submittedName>
</protein>
<proteinExistence type="inferred from homology"/>
<dbReference type="PANTHER" id="PTHR35174:SF4">
    <property type="entry name" value="BLL7163 PROTEIN"/>
    <property type="match status" value="1"/>
</dbReference>
<dbReference type="InterPro" id="IPR011008">
    <property type="entry name" value="Dimeric_a/b-barrel"/>
</dbReference>
<dbReference type="Pfam" id="PF03795">
    <property type="entry name" value="YCII"/>
    <property type="match status" value="1"/>
</dbReference>
<dbReference type="PANTHER" id="PTHR35174">
    <property type="entry name" value="BLL7171 PROTEIN-RELATED"/>
    <property type="match status" value="1"/>
</dbReference>
<evidence type="ECO:0000256" key="1">
    <source>
        <dbReference type="ARBA" id="ARBA00007689"/>
    </source>
</evidence>
<gene>
    <name evidence="3" type="ORF">LPB04_17150</name>
</gene>
<accession>A0A7L9U3I2</accession>
<dbReference type="EMBL" id="CP062941">
    <property type="protein sequence ID" value="QOL48675.1"/>
    <property type="molecule type" value="Genomic_DNA"/>
</dbReference>
<reference evidence="3 4" key="1">
    <citation type="submission" date="2020-10" db="EMBL/GenBank/DDBJ databases">
        <title>Genome sequencing of Massilia sp. LPB0304.</title>
        <authorList>
            <person name="Kim J."/>
        </authorList>
    </citation>
    <scope>NUCLEOTIDE SEQUENCE [LARGE SCALE GENOMIC DNA]</scope>
    <source>
        <strain evidence="3 4">LPB0304</strain>
    </source>
</reference>
<evidence type="ECO:0000313" key="4">
    <source>
        <dbReference type="Proteomes" id="UP000593875"/>
    </source>
</evidence>
<dbReference type="InterPro" id="IPR005545">
    <property type="entry name" value="YCII"/>
</dbReference>